<dbReference type="AlphaFoldDB" id="A0A6M1RJ55"/>
<evidence type="ECO:0000256" key="2">
    <source>
        <dbReference type="SAM" id="Phobius"/>
    </source>
</evidence>
<keyword evidence="2" id="KW-0472">Membrane</keyword>
<evidence type="ECO:0000313" key="3">
    <source>
        <dbReference type="EMBL" id="NGN96217.1"/>
    </source>
</evidence>
<keyword evidence="2" id="KW-0812">Transmembrane</keyword>
<sequence length="369" mass="41884">MRLEEIKQKLKLHAKSVAVALLGALSAIAIPVWQVYFVETSDINVEIGEIRRVNAETYRVALATEELQLLKPYIDEALFYEVEPNGDRGDKIRYPNFDVDTLIKAYDSAKVDLKNIAETKRQLSQYITTIDAYLDPENNEFLLTEFRVGEMKSWGLSNYIDDDEAVYYERQVLSITRNYSGMKFKTDSGPALNVPALKFLLSDVKEDLQEVIEENDATLEKLRDNMRGIDAQLAKIQGEQQGLYSFFEVDIVATNNGRASASFRPVGMVRVNISDNNYVDIKLEMVDFQNASELPPSSTRLLSYRSKELHQMPVEDRDLVNAFWGSTGQARLLNLDTKHQVYSSKPTAFADNSNQKILFDHLKKAAASL</sequence>
<dbReference type="Proteomes" id="UP000473008">
    <property type="component" value="Unassembled WGS sequence"/>
</dbReference>
<comment type="caution">
    <text evidence="3">The sequence shown here is derived from an EMBL/GenBank/DDBJ whole genome shotgun (WGS) entry which is preliminary data.</text>
</comment>
<dbReference type="RefSeq" id="WP_165011358.1">
    <property type="nucleotide sequence ID" value="NZ_JAALDL010000001.1"/>
</dbReference>
<feature type="coiled-coil region" evidence="1">
    <location>
        <begin position="201"/>
        <end position="239"/>
    </location>
</feature>
<feature type="transmembrane region" description="Helical" evidence="2">
    <location>
        <begin position="12"/>
        <end position="33"/>
    </location>
</feature>
<keyword evidence="4" id="KW-1185">Reference proteome</keyword>
<dbReference type="EMBL" id="JAALDL010000001">
    <property type="protein sequence ID" value="NGN96217.1"/>
    <property type="molecule type" value="Genomic_DNA"/>
</dbReference>
<accession>A0A6M1RJ55</accession>
<protein>
    <submittedName>
        <fullName evidence="3">Uncharacterized protein</fullName>
    </submittedName>
</protein>
<evidence type="ECO:0000313" key="4">
    <source>
        <dbReference type="Proteomes" id="UP000473008"/>
    </source>
</evidence>
<evidence type="ECO:0000256" key="1">
    <source>
        <dbReference type="SAM" id="Coils"/>
    </source>
</evidence>
<gene>
    <name evidence="3" type="ORF">G5S52_00675</name>
</gene>
<keyword evidence="1" id="KW-0175">Coiled coil</keyword>
<reference evidence="3 4" key="1">
    <citation type="submission" date="2020-02" db="EMBL/GenBank/DDBJ databases">
        <title>The draft genome of Grimontia sedimenta sp. nov., isolated from benthic sediments near coral reefs south of Kuwait.</title>
        <authorList>
            <person name="Mahmoud H.M."/>
            <person name="Jose L."/>
            <person name="Eapen S."/>
        </authorList>
    </citation>
    <scope>NUCLEOTIDE SEQUENCE [LARGE SCALE GENOMIC DNA]</scope>
    <source>
        <strain evidence="3 4">S25</strain>
    </source>
</reference>
<name>A0A6M1RJ55_9GAMM</name>
<proteinExistence type="predicted"/>
<keyword evidence="2" id="KW-1133">Transmembrane helix</keyword>
<organism evidence="3 4">
    <name type="scientific">Grimontia sedimenti</name>
    <dbReference type="NCBI Taxonomy" id="2711294"/>
    <lineage>
        <taxon>Bacteria</taxon>
        <taxon>Pseudomonadati</taxon>
        <taxon>Pseudomonadota</taxon>
        <taxon>Gammaproteobacteria</taxon>
        <taxon>Vibrionales</taxon>
        <taxon>Vibrionaceae</taxon>
        <taxon>Grimontia</taxon>
    </lineage>
</organism>